<accession>A0A7E4W2P3</accession>
<sequence length="1149" mass="129324">MSSDVVIILRSKQEGMIVFPNNAVLVSGNDFNDTVSAIHKIAPKECAKAVFIQPLYLKFADLSAALNALHLFGYDKVQTLPPHGFHSTLLLADSKFPIQNGEYIAYFTPYVDSDGYGSIYQKMNNGFINTQLDIETLNQILSCKSVKYIILTTYPYLNGDFVLRAIGKQLMVYYPPVDVKELFTRFNWASFIENPKLALKTQRTQLCFRYGHNLHHLDVDYNELPFYKKFELDVEDAKTLTLSVNYEDDGFVDVKRVQFDSGKWRKVSIALTVPITLIPTFTLSVLAEEDPIEYFAYSIDWDGNTKLFSGTLITKDKADKVVSECKCVHDVFKGFSKVQTSMKLRGVIVNYWNTDDFPVKIHRTVINALPSSTTKLIVGQMHTYFPLHLRASGVQPADQEVVILADWSQHCAFPTFYYLRKQPDSYSFLAEITTTLSAYDVSKVVIVVETTPTAEHLQRAKTVYPNKKVHFSSCTTLTRDIMNDFAVDYFNGGNFDGCSVPIQCGFSLWIKNNMLSHLMEVLQHAHNFYSNKYLIEAKAIPDTPGSLGMPRYAAQNHHAYIKYVGFKKPLLYIRAGLESKLAILNTEVGPNLLPFATMTSIESSLDALPQPYVATIAPNYPDASATFLITISVVNNQIGFIFWTVYDNEIMPSVTVPFEEAIECLKTIIPFVKTAAVLVFAAGHMTMSERLRYRSLMQKWKCNVVFLQSCQFFAMRLYQNKVLDQINVGNSIIFHFDYSSAVLTKHENGFKCDNFRWQSSAWKHMSMTKEYNFALTITDMYSDYLSQWDPRLCHDALDEFVHSISNGTNFHGYRIDDFDEHDYEAEWESQTKQLKTGIANLPIELAETLDIGVTSWLKVYAKLGYEKYLVKHFTMKTKKHRRVLLTVKQSNLFDITATLVVLEGIPINDKKATVSTESALSEPPISAEITSPSVILEDKSICDDPASVETVAVQQTNENLPTAASESSEAAQPTQEDTFNSITVSSPDISFTFTLDNRILVNAGSDYTGESELSAYFRMKISKFGPIVIVGKKAKKAQKKHPNMVIYDIPGLLAADSNETHVNSEWTFDTSRTADGTLLIHLGNGTFTSPVPLFSSVVQSALLYVKEHVTNDVKVVGIKLPEASVISEENLTKVSTKLGVTLTILQCVQ</sequence>
<keyword evidence="1" id="KW-1185">Reference proteome</keyword>
<evidence type="ECO:0000313" key="2">
    <source>
        <dbReference type="WBParaSite" id="Pan_g6040.t1"/>
    </source>
</evidence>
<reference evidence="1" key="1">
    <citation type="journal article" date="2013" name="Genetics">
        <title>The draft genome and transcriptome of Panagrellus redivivus are shaped by the harsh demands of a free-living lifestyle.</title>
        <authorList>
            <person name="Srinivasan J."/>
            <person name="Dillman A.R."/>
            <person name="Macchietto M.G."/>
            <person name="Heikkinen L."/>
            <person name="Lakso M."/>
            <person name="Fracchia K.M."/>
            <person name="Antoshechkin I."/>
            <person name="Mortazavi A."/>
            <person name="Wong G."/>
            <person name="Sternberg P.W."/>
        </authorList>
    </citation>
    <scope>NUCLEOTIDE SEQUENCE [LARGE SCALE GENOMIC DNA]</scope>
    <source>
        <strain evidence="1">MT8872</strain>
    </source>
</reference>
<organism evidence="1 2">
    <name type="scientific">Panagrellus redivivus</name>
    <name type="common">Microworm</name>
    <dbReference type="NCBI Taxonomy" id="6233"/>
    <lineage>
        <taxon>Eukaryota</taxon>
        <taxon>Metazoa</taxon>
        <taxon>Ecdysozoa</taxon>
        <taxon>Nematoda</taxon>
        <taxon>Chromadorea</taxon>
        <taxon>Rhabditida</taxon>
        <taxon>Tylenchina</taxon>
        <taxon>Panagrolaimomorpha</taxon>
        <taxon>Panagrolaimoidea</taxon>
        <taxon>Panagrolaimidae</taxon>
        <taxon>Panagrellus</taxon>
    </lineage>
</organism>
<name>A0A7E4W2P3_PANRE</name>
<dbReference type="AlphaFoldDB" id="A0A7E4W2P3"/>
<proteinExistence type="predicted"/>
<reference evidence="2" key="2">
    <citation type="submission" date="2020-10" db="UniProtKB">
        <authorList>
            <consortium name="WormBaseParasite"/>
        </authorList>
    </citation>
    <scope>IDENTIFICATION</scope>
</reference>
<evidence type="ECO:0000313" key="1">
    <source>
        <dbReference type="Proteomes" id="UP000492821"/>
    </source>
</evidence>
<protein>
    <submittedName>
        <fullName evidence="2">Spheroidin</fullName>
    </submittedName>
</protein>
<dbReference type="WBParaSite" id="Pan_g6040.t1">
    <property type="protein sequence ID" value="Pan_g6040.t1"/>
    <property type="gene ID" value="Pan_g6040"/>
</dbReference>
<dbReference type="Proteomes" id="UP000492821">
    <property type="component" value="Unassembled WGS sequence"/>
</dbReference>